<accession>A0A6I0TRK9</accession>
<comment type="similarity">
    <text evidence="1">Belongs to the transferase hexapeptide repeat family.</text>
</comment>
<dbReference type="PANTHER" id="PTHR43300">
    <property type="entry name" value="ACETYLTRANSFERASE"/>
    <property type="match status" value="1"/>
</dbReference>
<organism evidence="5 7">
    <name type="scientific">Bacteroides thetaiotaomicron</name>
    <dbReference type="NCBI Taxonomy" id="818"/>
    <lineage>
        <taxon>Bacteria</taxon>
        <taxon>Pseudomonadati</taxon>
        <taxon>Bacteroidota</taxon>
        <taxon>Bacteroidia</taxon>
        <taxon>Bacteroidales</taxon>
        <taxon>Bacteroidaceae</taxon>
        <taxon>Bacteroides</taxon>
    </lineage>
</organism>
<dbReference type="SUPFAM" id="SSF51161">
    <property type="entry name" value="Trimeric LpxA-like enzymes"/>
    <property type="match status" value="1"/>
</dbReference>
<dbReference type="Proteomes" id="UP000488521">
    <property type="component" value="Unassembled WGS sequence"/>
</dbReference>
<dbReference type="InterPro" id="IPR018357">
    <property type="entry name" value="Hexapep_transf_CS"/>
</dbReference>
<dbReference type="Proteomes" id="UP000460317">
    <property type="component" value="Unassembled WGS sequence"/>
</dbReference>
<dbReference type="CDD" id="cd03349">
    <property type="entry name" value="LbH_XAT"/>
    <property type="match status" value="1"/>
</dbReference>
<protein>
    <submittedName>
        <fullName evidence="5">CatB-related O-acetyltransferase</fullName>
    </submittedName>
</protein>
<evidence type="ECO:0000256" key="4">
    <source>
        <dbReference type="ARBA" id="ARBA00023315"/>
    </source>
</evidence>
<dbReference type="InterPro" id="IPR011004">
    <property type="entry name" value="Trimer_LpxA-like_sf"/>
</dbReference>
<dbReference type="PANTHER" id="PTHR43300:SF11">
    <property type="entry name" value="ACETYLTRANSFERASE RV3034C-RELATED"/>
    <property type="match status" value="1"/>
</dbReference>
<evidence type="ECO:0000256" key="2">
    <source>
        <dbReference type="ARBA" id="ARBA00022679"/>
    </source>
</evidence>
<dbReference type="Gene3D" id="2.160.10.10">
    <property type="entry name" value="Hexapeptide repeat proteins"/>
    <property type="match status" value="1"/>
</dbReference>
<reference evidence="7 8" key="1">
    <citation type="journal article" date="2019" name="Nat. Med.">
        <title>A library of human gut bacterial isolates paired with longitudinal multiomics data enables mechanistic microbiome research.</title>
        <authorList>
            <person name="Poyet M."/>
            <person name="Groussin M."/>
            <person name="Gibbons S.M."/>
            <person name="Avila-Pacheco J."/>
            <person name="Jiang X."/>
            <person name="Kearney S.M."/>
            <person name="Perrotta A.R."/>
            <person name="Berdy B."/>
            <person name="Zhao S."/>
            <person name="Lieberman T.D."/>
            <person name="Swanson P.K."/>
            <person name="Smith M."/>
            <person name="Roesemann S."/>
            <person name="Alexander J.E."/>
            <person name="Rich S.A."/>
            <person name="Livny J."/>
            <person name="Vlamakis H."/>
            <person name="Clish C."/>
            <person name="Bullock K."/>
            <person name="Deik A."/>
            <person name="Scott J."/>
            <person name="Pierce K.A."/>
            <person name="Xavier R.J."/>
            <person name="Alm E.J."/>
        </authorList>
    </citation>
    <scope>NUCLEOTIDE SEQUENCE [LARGE SCALE GENOMIC DNA]</scope>
    <source>
        <strain evidence="6 8">BIOML-A156</strain>
        <strain evidence="5 7">BIOML-A165</strain>
    </source>
</reference>
<dbReference type="GO" id="GO:0016746">
    <property type="term" value="F:acyltransferase activity"/>
    <property type="evidence" value="ECO:0007669"/>
    <property type="project" value="UniProtKB-KW"/>
</dbReference>
<name>A0A6I0TRK9_BACT4</name>
<evidence type="ECO:0000256" key="3">
    <source>
        <dbReference type="ARBA" id="ARBA00022737"/>
    </source>
</evidence>
<sequence length="203" mass="22683">MKVNFGFFISKFLRWLNRPALRNCKIDKTARICTGSNCISVRMGCYSYMGKNNSVTNATIGSFCSIASYCAIGGGDHNLNMVSTSPVFVGEKNIFGKNFGYVTPEMHKHVNIGHDVWIGENVFINDGLSIGNGAVIGAHSVVTHDIPPYAIAVGAPAKVIRYRFTPEEIEVIEQSKWWEWSEERLLKEGHKFVSIEEFKKISQ</sequence>
<keyword evidence="3" id="KW-0677">Repeat</keyword>
<evidence type="ECO:0000256" key="1">
    <source>
        <dbReference type="ARBA" id="ARBA00007274"/>
    </source>
</evidence>
<dbReference type="AlphaFoldDB" id="A0A6I0TRK9"/>
<dbReference type="Pfam" id="PF00132">
    <property type="entry name" value="Hexapep"/>
    <property type="match status" value="1"/>
</dbReference>
<dbReference type="EMBL" id="WCRS01000002">
    <property type="protein sequence ID" value="KAB4478077.1"/>
    <property type="molecule type" value="Genomic_DNA"/>
</dbReference>
<evidence type="ECO:0000313" key="6">
    <source>
        <dbReference type="EMBL" id="KAB4478077.1"/>
    </source>
</evidence>
<dbReference type="EMBL" id="WCSB01000022">
    <property type="protein sequence ID" value="KAB4449216.1"/>
    <property type="molecule type" value="Genomic_DNA"/>
</dbReference>
<evidence type="ECO:0000313" key="8">
    <source>
        <dbReference type="Proteomes" id="UP000488521"/>
    </source>
</evidence>
<evidence type="ECO:0000313" key="7">
    <source>
        <dbReference type="Proteomes" id="UP000460317"/>
    </source>
</evidence>
<keyword evidence="2 5" id="KW-0808">Transferase</keyword>
<dbReference type="InterPro" id="IPR001451">
    <property type="entry name" value="Hexapep"/>
</dbReference>
<proteinExistence type="inferred from homology"/>
<comment type="caution">
    <text evidence="5">The sequence shown here is derived from an EMBL/GenBank/DDBJ whole genome shotgun (WGS) entry which is preliminary data.</text>
</comment>
<keyword evidence="4" id="KW-0012">Acyltransferase</keyword>
<dbReference type="PROSITE" id="PS00101">
    <property type="entry name" value="HEXAPEP_TRANSFERASES"/>
    <property type="match status" value="1"/>
</dbReference>
<gene>
    <name evidence="6" type="ORF">GAN59_03985</name>
    <name evidence="5" type="ORF">GAN93_19400</name>
</gene>
<dbReference type="InterPro" id="IPR050179">
    <property type="entry name" value="Trans_hexapeptide_repeat"/>
</dbReference>
<evidence type="ECO:0000313" key="5">
    <source>
        <dbReference type="EMBL" id="KAB4449216.1"/>
    </source>
</evidence>